<comment type="similarity">
    <text evidence="1">Belongs to the ROK (NagC/XylR) family.</text>
</comment>
<protein>
    <submittedName>
        <fullName evidence="2">ROK family protein</fullName>
    </submittedName>
</protein>
<organism evidence="2 3">
    <name type="scientific">Paenibacillus cremeus</name>
    <dbReference type="NCBI Taxonomy" id="2163881"/>
    <lineage>
        <taxon>Bacteria</taxon>
        <taxon>Bacillati</taxon>
        <taxon>Bacillota</taxon>
        <taxon>Bacilli</taxon>
        <taxon>Bacillales</taxon>
        <taxon>Paenibacillaceae</taxon>
        <taxon>Paenibacillus</taxon>
    </lineage>
</organism>
<dbReference type="Gene3D" id="3.30.420.40">
    <property type="match status" value="2"/>
</dbReference>
<dbReference type="Proteomes" id="UP000317036">
    <property type="component" value="Unassembled WGS sequence"/>
</dbReference>
<name>A0A559KGR6_9BACL</name>
<evidence type="ECO:0000256" key="1">
    <source>
        <dbReference type="ARBA" id="ARBA00006479"/>
    </source>
</evidence>
<dbReference type="AlphaFoldDB" id="A0A559KGR6"/>
<dbReference type="InterPro" id="IPR043129">
    <property type="entry name" value="ATPase_NBD"/>
</dbReference>
<dbReference type="EMBL" id="VNJI01000003">
    <property type="protein sequence ID" value="TVY11320.1"/>
    <property type="molecule type" value="Genomic_DNA"/>
</dbReference>
<dbReference type="Pfam" id="PF00480">
    <property type="entry name" value="ROK"/>
    <property type="match status" value="1"/>
</dbReference>
<dbReference type="InterPro" id="IPR000600">
    <property type="entry name" value="ROK"/>
</dbReference>
<dbReference type="PANTHER" id="PTHR18964">
    <property type="entry name" value="ROK (REPRESSOR, ORF, KINASE) FAMILY"/>
    <property type="match status" value="1"/>
</dbReference>
<accession>A0A559KGR6</accession>
<evidence type="ECO:0000313" key="3">
    <source>
        <dbReference type="Proteomes" id="UP000317036"/>
    </source>
</evidence>
<sequence>MQAKLKSEENHMKQAVIGVDIGGTNTVIGVFDEASNGNGTSRLLTKRTIPTLKPDFPNKTSHPAIFFDALTRAIEQLAEEAGYAGRISKVGAGVPGRVDPIQGMALGASNLGWVNVPFSDEMSRRLGGTPVYIDNDVRIYTLGEAIAGAGRGFANLIGLTLGTGIAASLFVDGRMVRGSSFYAGEIGHDTVAGEHSPCNCGKRGCLETIASASGIARLAKEAVASGKDTCLRDLEQPITSYDVYQACLKGDSFAQQLFRDVGTTLAHKLMTAIFLLNPEVIIIGGGAASAGEFLLAPIRETIEAQYPALLKRPQVCLGELGDSAGLIGAAAFATRQSEFI</sequence>
<comment type="caution">
    <text evidence="2">The sequence shown here is derived from an EMBL/GenBank/DDBJ whole genome shotgun (WGS) entry which is preliminary data.</text>
</comment>
<dbReference type="SUPFAM" id="SSF53067">
    <property type="entry name" value="Actin-like ATPase domain"/>
    <property type="match status" value="1"/>
</dbReference>
<dbReference type="PANTHER" id="PTHR18964:SF149">
    <property type="entry name" value="BIFUNCTIONAL UDP-N-ACETYLGLUCOSAMINE 2-EPIMERASE_N-ACETYLMANNOSAMINE KINASE"/>
    <property type="match status" value="1"/>
</dbReference>
<dbReference type="OrthoDB" id="9810372at2"/>
<keyword evidence="3" id="KW-1185">Reference proteome</keyword>
<reference evidence="2 3" key="1">
    <citation type="submission" date="2019-07" db="EMBL/GenBank/DDBJ databases">
        <authorList>
            <person name="Kim J."/>
        </authorList>
    </citation>
    <scope>NUCLEOTIDE SEQUENCE [LARGE SCALE GENOMIC DNA]</scope>
    <source>
        <strain evidence="2 3">JC52</strain>
    </source>
</reference>
<evidence type="ECO:0000313" key="2">
    <source>
        <dbReference type="EMBL" id="TVY11320.1"/>
    </source>
</evidence>
<proteinExistence type="inferred from homology"/>
<gene>
    <name evidence="2" type="ORF">FPZ49_03555</name>
</gene>